<sequence>MGQQIEKILYAAINSLIAAAEELGVDVNQLADRAKEALKNDEDSEPGRDLTAGAAIDIAVSLARQSKRKLPH</sequence>
<evidence type="ECO:0000313" key="2">
    <source>
        <dbReference type="Proteomes" id="UP000692896"/>
    </source>
</evidence>
<protein>
    <submittedName>
        <fullName evidence="1">Uncharacterized protein</fullName>
    </submittedName>
</protein>
<dbReference type="Proteomes" id="UP000692896">
    <property type="component" value="Unassembled WGS sequence"/>
</dbReference>
<organism evidence="1 2">
    <name type="scientific">Pseudomonas fluorescens</name>
    <dbReference type="NCBI Taxonomy" id="294"/>
    <lineage>
        <taxon>Bacteria</taxon>
        <taxon>Pseudomonadati</taxon>
        <taxon>Pseudomonadota</taxon>
        <taxon>Gammaproteobacteria</taxon>
        <taxon>Pseudomonadales</taxon>
        <taxon>Pseudomonadaceae</taxon>
        <taxon>Pseudomonas</taxon>
    </lineage>
</organism>
<reference evidence="1" key="1">
    <citation type="submission" date="2021-03" db="EMBL/GenBank/DDBJ databases">
        <title>Genomic analysis provides insights into the functional capacity of soil bacteria communities inhabiting an altitudinal gradient in the Atacama Desert.</title>
        <authorList>
            <person name="Gonzalez M."/>
            <person name="Maldonado J."/>
            <person name="Maza F."/>
            <person name="Hodar C."/>
            <person name="Cortes M."/>
            <person name="Palma R."/>
            <person name="Andreani C."/>
            <person name="Gaete A."/>
            <person name="Vasquez-Dean J."/>
            <person name="Acuna V."/>
            <person name="Aguado M."/>
            <person name="Mandakovic D."/>
            <person name="Latorre M."/>
            <person name="Orellana A."/>
            <person name="Gutierrez R."/>
            <person name="Montecino M."/>
            <person name="Allende M."/>
            <person name="Maass A."/>
            <person name="Cambiazo V."/>
        </authorList>
    </citation>
    <scope>NUCLEOTIDE SEQUENCE</scope>
    <source>
        <strain evidence="1">ISL-25</strain>
    </source>
</reference>
<accession>A0A944DMB4</accession>
<name>A0A944DMB4_PSEFL</name>
<gene>
    <name evidence="1" type="ORF">J7E47_22150</name>
</gene>
<dbReference type="EMBL" id="JAGGOB010000051">
    <property type="protein sequence ID" value="MBT2331424.1"/>
    <property type="molecule type" value="Genomic_DNA"/>
</dbReference>
<dbReference type="RefSeq" id="WP_214912220.1">
    <property type="nucleotide sequence ID" value="NZ_JAGGNX010000009.1"/>
</dbReference>
<evidence type="ECO:0000313" key="1">
    <source>
        <dbReference type="EMBL" id="MBT2331424.1"/>
    </source>
</evidence>
<comment type="caution">
    <text evidence="1">The sequence shown here is derived from an EMBL/GenBank/DDBJ whole genome shotgun (WGS) entry which is preliminary data.</text>
</comment>
<dbReference type="AlphaFoldDB" id="A0A944DMB4"/>
<proteinExistence type="predicted"/>